<sequence length="312" mass="35212">MSDNPPEHLLGTNQHQQAKDLSKYLVHMTCSAKSLAEIVISGQVEARNRFGMGRTLDMVAAEHQSACFTEMPLNELDRLRDRGKSWGIAFKKEFIEEKGGQRIWYLGSDSTPFVALKSMKDSAIAAKDWKDPIWRVTPFVDNVDRGKYAFDWEREWRIVGGLQFDLSDVIMLIGLEGVDPLFHEEFSLGAPLYDPRDDSYVWHGETIPSLGANLEAVLEKFHREYQTPDEARLSYSTEPEAVDGYWWLGCATRYETEDALADLLPDAPTEVHNVLSAHLNGISPSWALRDEFSEDHERGEGNDGSVAFGTVL</sequence>
<gene>
    <name evidence="1" type="ORF">QMQ05_05855</name>
</gene>
<protein>
    <recommendedName>
        <fullName evidence="3">DUF4262 domain-containing protein</fullName>
    </recommendedName>
</protein>
<dbReference type="EMBL" id="CP125942">
    <property type="protein sequence ID" value="XAO47047.1"/>
    <property type="molecule type" value="Genomic_DNA"/>
</dbReference>
<reference evidence="1 2" key="1">
    <citation type="submission" date="2023-05" db="EMBL/GenBank/DDBJ databases">
        <title>Glutamicibacter sp. B1, complete genome.</title>
        <authorList>
            <person name="Long Y.H."/>
            <person name="Fang T."/>
            <person name="Li X.Y."/>
        </authorList>
    </citation>
    <scope>NUCLEOTIDE SEQUENCE [LARGE SCALE GENOMIC DNA]</scope>
    <source>
        <strain evidence="1 2">B1</strain>
    </source>
</reference>
<dbReference type="AlphaFoldDB" id="A0AAU6WHM0"/>
<evidence type="ECO:0000313" key="2">
    <source>
        <dbReference type="Proteomes" id="UP001486888"/>
    </source>
</evidence>
<proteinExistence type="predicted"/>
<accession>A0AAU6WHM0</accession>
<name>A0AAU6WHM0_9MICC</name>
<keyword evidence="2" id="KW-1185">Reference proteome</keyword>
<evidence type="ECO:0008006" key="3">
    <source>
        <dbReference type="Google" id="ProtNLM"/>
    </source>
</evidence>
<organism evidence="1 2">
    <name type="scientific">Glutamicibacter ectropisis</name>
    <dbReference type="NCBI Taxonomy" id="3046593"/>
    <lineage>
        <taxon>Bacteria</taxon>
        <taxon>Bacillati</taxon>
        <taxon>Actinomycetota</taxon>
        <taxon>Actinomycetes</taxon>
        <taxon>Micrococcales</taxon>
        <taxon>Micrococcaceae</taxon>
        <taxon>Glutamicibacter</taxon>
    </lineage>
</organism>
<dbReference type="KEGG" id="gey:QMQ05_05855"/>
<dbReference type="Proteomes" id="UP001486888">
    <property type="component" value="Chromosome"/>
</dbReference>
<evidence type="ECO:0000313" key="1">
    <source>
        <dbReference type="EMBL" id="XAO47047.1"/>
    </source>
</evidence>
<dbReference type="RefSeq" id="WP_345473778.1">
    <property type="nucleotide sequence ID" value="NZ_CP125942.1"/>
</dbReference>